<protein>
    <submittedName>
        <fullName evidence="1">Uncharacterized protein</fullName>
    </submittedName>
</protein>
<sequence length="80" mass="9603">MTINGGKLCKVIFKYLKIMEHGSLLIYFWKRRQLDVSEFTKLHKYDGTIENCDKTKQKRELYDMDVHYVFLHGVFVNKSL</sequence>
<name>A0A371FCU2_MUCPR</name>
<proteinExistence type="predicted"/>
<comment type="caution">
    <text evidence="1">The sequence shown here is derived from an EMBL/GenBank/DDBJ whole genome shotgun (WGS) entry which is preliminary data.</text>
</comment>
<evidence type="ECO:0000313" key="2">
    <source>
        <dbReference type="Proteomes" id="UP000257109"/>
    </source>
</evidence>
<dbReference type="Proteomes" id="UP000257109">
    <property type="component" value="Unassembled WGS sequence"/>
</dbReference>
<dbReference type="EMBL" id="QJKJ01009628">
    <property type="protein sequence ID" value="RDX76091.1"/>
    <property type="molecule type" value="Genomic_DNA"/>
</dbReference>
<dbReference type="AlphaFoldDB" id="A0A371FCU2"/>
<evidence type="ECO:0000313" key="1">
    <source>
        <dbReference type="EMBL" id="RDX76091.1"/>
    </source>
</evidence>
<feature type="non-terminal residue" evidence="1">
    <location>
        <position position="1"/>
    </location>
</feature>
<reference evidence="1" key="1">
    <citation type="submission" date="2018-05" db="EMBL/GenBank/DDBJ databases">
        <title>Draft genome of Mucuna pruriens seed.</title>
        <authorList>
            <person name="Nnadi N.E."/>
            <person name="Vos R."/>
            <person name="Hasami M.H."/>
            <person name="Devisetty U.K."/>
            <person name="Aguiy J.C."/>
        </authorList>
    </citation>
    <scope>NUCLEOTIDE SEQUENCE [LARGE SCALE GENOMIC DNA]</scope>
    <source>
        <strain evidence="1">JCA_2017</strain>
    </source>
</reference>
<keyword evidence="2" id="KW-1185">Reference proteome</keyword>
<gene>
    <name evidence="1" type="ORF">CR513_43959</name>
</gene>
<accession>A0A371FCU2</accession>
<organism evidence="1 2">
    <name type="scientific">Mucuna pruriens</name>
    <name type="common">Velvet bean</name>
    <name type="synonym">Dolichos pruriens</name>
    <dbReference type="NCBI Taxonomy" id="157652"/>
    <lineage>
        <taxon>Eukaryota</taxon>
        <taxon>Viridiplantae</taxon>
        <taxon>Streptophyta</taxon>
        <taxon>Embryophyta</taxon>
        <taxon>Tracheophyta</taxon>
        <taxon>Spermatophyta</taxon>
        <taxon>Magnoliopsida</taxon>
        <taxon>eudicotyledons</taxon>
        <taxon>Gunneridae</taxon>
        <taxon>Pentapetalae</taxon>
        <taxon>rosids</taxon>
        <taxon>fabids</taxon>
        <taxon>Fabales</taxon>
        <taxon>Fabaceae</taxon>
        <taxon>Papilionoideae</taxon>
        <taxon>50 kb inversion clade</taxon>
        <taxon>NPAAA clade</taxon>
        <taxon>indigoferoid/millettioid clade</taxon>
        <taxon>Phaseoleae</taxon>
        <taxon>Mucuna</taxon>
    </lineage>
</organism>